<proteinExistence type="predicted"/>
<feature type="transmembrane region" description="Helical" evidence="1">
    <location>
        <begin position="34"/>
        <end position="51"/>
    </location>
</feature>
<dbReference type="EMBL" id="MZGS01000016">
    <property type="protein sequence ID" value="PWB88012.1"/>
    <property type="molecule type" value="Genomic_DNA"/>
</dbReference>
<evidence type="ECO:0000256" key="1">
    <source>
        <dbReference type="SAM" id="Phobius"/>
    </source>
</evidence>
<keyword evidence="3" id="KW-1185">Reference proteome</keyword>
<keyword evidence="1" id="KW-1133">Transmembrane helix</keyword>
<gene>
    <name evidence="2" type="ORF">MBBTH_05990</name>
</gene>
<name>A0A315YBM2_9EURY</name>
<keyword evidence="1" id="KW-0812">Transmembrane</keyword>
<keyword evidence="1" id="KW-0472">Membrane</keyword>
<reference evidence="2 3" key="1">
    <citation type="submission" date="2017-03" db="EMBL/GenBank/DDBJ databases">
        <title>Genome sequence of Methanobrevibacter thaueri.</title>
        <authorList>
            <person name="Poehlein A."/>
            <person name="Seedorf H."/>
            <person name="Daniel R."/>
        </authorList>
    </citation>
    <scope>NUCLEOTIDE SEQUENCE [LARGE SCALE GENOMIC DNA]</scope>
    <source>
        <strain evidence="2 3">DSM 11995</strain>
    </source>
</reference>
<accession>A0A315YBM2</accession>
<evidence type="ECO:0000313" key="2">
    <source>
        <dbReference type="EMBL" id="PWB88012.1"/>
    </source>
</evidence>
<sequence length="58" mass="6983">MSFLKLMILSYFVFSLIVYFIYKIRGIDKWDGFFYKIIIIDTILLCILIISDKYNLFG</sequence>
<protein>
    <submittedName>
        <fullName evidence="2">Uncharacterized protein</fullName>
    </submittedName>
</protein>
<dbReference type="Proteomes" id="UP000251717">
    <property type="component" value="Unassembled WGS sequence"/>
</dbReference>
<feature type="transmembrane region" description="Helical" evidence="1">
    <location>
        <begin position="6"/>
        <end position="22"/>
    </location>
</feature>
<dbReference type="AlphaFoldDB" id="A0A315YBM2"/>
<evidence type="ECO:0000313" key="3">
    <source>
        <dbReference type="Proteomes" id="UP000251717"/>
    </source>
</evidence>
<comment type="caution">
    <text evidence="2">The sequence shown here is derived from an EMBL/GenBank/DDBJ whole genome shotgun (WGS) entry which is preliminary data.</text>
</comment>
<organism evidence="2 3">
    <name type="scientific">Methanobrevibacter thaueri</name>
    <dbReference type="NCBI Taxonomy" id="190975"/>
    <lineage>
        <taxon>Archaea</taxon>
        <taxon>Methanobacteriati</taxon>
        <taxon>Methanobacteriota</taxon>
        <taxon>Methanomada group</taxon>
        <taxon>Methanobacteria</taxon>
        <taxon>Methanobacteriales</taxon>
        <taxon>Methanobacteriaceae</taxon>
        <taxon>Methanobrevibacter</taxon>
    </lineage>
</organism>